<accession>A0A4Q9PNN8</accession>
<sequence>MVTRGSPMLHFRVVWCSFTLLSLCSHSPLPSFSLLPSLSTSSFNMAYPLLVISVGLSTSPPKRLQLVALVSATTTVKVCSAQTYADTAQPRAQGVGVVRPLQPQVRASRRSPSSFGSIPKTSPGLLSIFNDGAQLSQGPSILAYCRR</sequence>
<dbReference type="Proteomes" id="UP000292082">
    <property type="component" value="Unassembled WGS sequence"/>
</dbReference>
<proteinExistence type="predicted"/>
<reference evidence="1 2" key="1">
    <citation type="submission" date="2019-01" db="EMBL/GenBank/DDBJ databases">
        <title>Draft genome sequences of three monokaryotic isolates of the white-rot basidiomycete fungus Dichomitus squalens.</title>
        <authorList>
            <consortium name="DOE Joint Genome Institute"/>
            <person name="Lopez S.C."/>
            <person name="Andreopoulos B."/>
            <person name="Pangilinan J."/>
            <person name="Lipzen A."/>
            <person name="Riley R."/>
            <person name="Ahrendt S."/>
            <person name="Ng V."/>
            <person name="Barry K."/>
            <person name="Daum C."/>
            <person name="Grigoriev I.V."/>
            <person name="Hilden K.S."/>
            <person name="Makela M.R."/>
            <person name="de Vries R.P."/>
        </authorList>
    </citation>
    <scope>NUCLEOTIDE SEQUENCE [LARGE SCALE GENOMIC DNA]</scope>
    <source>
        <strain evidence="1 2">CBS 464.89</strain>
    </source>
</reference>
<protein>
    <submittedName>
        <fullName evidence="1">Uncharacterized protein</fullName>
    </submittedName>
</protein>
<name>A0A4Q9PNN8_9APHY</name>
<dbReference type="AlphaFoldDB" id="A0A4Q9PNN8"/>
<gene>
    <name evidence="1" type="ORF">BD310DRAFT_652016</name>
</gene>
<keyword evidence="2" id="KW-1185">Reference proteome</keyword>
<evidence type="ECO:0000313" key="2">
    <source>
        <dbReference type="Proteomes" id="UP000292082"/>
    </source>
</evidence>
<evidence type="ECO:0000313" key="1">
    <source>
        <dbReference type="EMBL" id="TBU55897.1"/>
    </source>
</evidence>
<organism evidence="1 2">
    <name type="scientific">Dichomitus squalens</name>
    <dbReference type="NCBI Taxonomy" id="114155"/>
    <lineage>
        <taxon>Eukaryota</taxon>
        <taxon>Fungi</taxon>
        <taxon>Dikarya</taxon>
        <taxon>Basidiomycota</taxon>
        <taxon>Agaricomycotina</taxon>
        <taxon>Agaricomycetes</taxon>
        <taxon>Polyporales</taxon>
        <taxon>Polyporaceae</taxon>
        <taxon>Dichomitus</taxon>
    </lineage>
</organism>
<dbReference type="EMBL" id="ML145161">
    <property type="protein sequence ID" value="TBU55897.1"/>
    <property type="molecule type" value="Genomic_DNA"/>
</dbReference>